<dbReference type="OrthoDB" id="780085at2759"/>
<feature type="domain" description="Terpene synthase metal-binding" evidence="4">
    <location>
        <begin position="122"/>
        <end position="244"/>
    </location>
</feature>
<dbReference type="Proteomes" id="UP000236161">
    <property type="component" value="Unassembled WGS sequence"/>
</dbReference>
<evidence type="ECO:0000256" key="2">
    <source>
        <dbReference type="ARBA" id="ARBA00022723"/>
    </source>
</evidence>
<dbReference type="GO" id="GO:0010333">
    <property type="term" value="F:terpene synthase activity"/>
    <property type="evidence" value="ECO:0007669"/>
    <property type="project" value="InterPro"/>
</dbReference>
<sequence>MPRLHTRWFIDFYENQENNVHANLLELAKLDFNMVQSMHKMELKRMSRWWKELGLVCDELGFARNRLVEHYFWTVGYTFEPQFGSSREAITKTNCLITTIDDIYDVFGTLNELELFTKAIREWIDLCNAYLMEARWYYTGYTASLNEYLQNAWVSISGHLILSTAYCSSKDLTVETLSNFKFYPNALRHSSMLFRLYDDLGTAKTEMQRGDVQKSIQCHMNEKKVSELEARHYFKNCLIRKYWKALNQEFLSNFGFVEAFKAALLGMPRMAQCMYQFGDGHSEPNLETKDRVIKLLIEPIPI</sequence>
<dbReference type="GO" id="GO:0000287">
    <property type="term" value="F:magnesium ion binding"/>
    <property type="evidence" value="ECO:0007669"/>
    <property type="project" value="InterPro"/>
</dbReference>
<reference evidence="5 6" key="1">
    <citation type="journal article" date="2017" name="Nature">
        <title>The Apostasia genome and the evolution of orchids.</title>
        <authorList>
            <person name="Zhang G.Q."/>
            <person name="Liu K.W."/>
            <person name="Li Z."/>
            <person name="Lohaus R."/>
            <person name="Hsiao Y.Y."/>
            <person name="Niu S.C."/>
            <person name="Wang J.Y."/>
            <person name="Lin Y.C."/>
            <person name="Xu Q."/>
            <person name="Chen L.J."/>
            <person name="Yoshida K."/>
            <person name="Fujiwara S."/>
            <person name="Wang Z.W."/>
            <person name="Zhang Y.Q."/>
            <person name="Mitsuda N."/>
            <person name="Wang M."/>
            <person name="Liu G.H."/>
            <person name="Pecoraro L."/>
            <person name="Huang H.X."/>
            <person name="Xiao X.J."/>
            <person name="Lin M."/>
            <person name="Wu X.Y."/>
            <person name="Wu W.L."/>
            <person name="Chen Y.Y."/>
            <person name="Chang S.B."/>
            <person name="Sakamoto S."/>
            <person name="Ohme-Takagi M."/>
            <person name="Yagi M."/>
            <person name="Zeng S.J."/>
            <person name="Shen C.Y."/>
            <person name="Yeh C.M."/>
            <person name="Luo Y.B."/>
            <person name="Tsai W.C."/>
            <person name="Van de Peer Y."/>
            <person name="Liu Z.J."/>
        </authorList>
    </citation>
    <scope>NUCLEOTIDE SEQUENCE [LARGE SCALE GENOMIC DNA]</scope>
    <source>
        <strain evidence="6">cv. Shenzhen</strain>
        <tissue evidence="5">Stem</tissue>
    </source>
</reference>
<dbReference type="GO" id="GO:0016114">
    <property type="term" value="P:terpenoid biosynthetic process"/>
    <property type="evidence" value="ECO:0007669"/>
    <property type="project" value="InterPro"/>
</dbReference>
<dbReference type="InterPro" id="IPR005630">
    <property type="entry name" value="Terpene_synthase_metal-bd"/>
</dbReference>
<accession>A0A2I0B0V2</accession>
<dbReference type="EMBL" id="KZ451930">
    <property type="protein sequence ID" value="PKA61405.1"/>
    <property type="molecule type" value="Genomic_DNA"/>
</dbReference>
<evidence type="ECO:0000259" key="4">
    <source>
        <dbReference type="Pfam" id="PF03936"/>
    </source>
</evidence>
<evidence type="ECO:0000256" key="1">
    <source>
        <dbReference type="ARBA" id="ARBA00001946"/>
    </source>
</evidence>
<dbReference type="Gene3D" id="1.10.600.10">
    <property type="entry name" value="Farnesyl Diphosphate Synthase"/>
    <property type="match status" value="2"/>
</dbReference>
<dbReference type="InterPro" id="IPR050148">
    <property type="entry name" value="Terpene_synthase-like"/>
</dbReference>
<name>A0A2I0B0V2_9ASPA</name>
<dbReference type="Gene3D" id="1.50.10.130">
    <property type="entry name" value="Terpene synthase, N-terminal domain"/>
    <property type="match status" value="1"/>
</dbReference>
<evidence type="ECO:0000313" key="6">
    <source>
        <dbReference type="Proteomes" id="UP000236161"/>
    </source>
</evidence>
<evidence type="ECO:0000256" key="3">
    <source>
        <dbReference type="ARBA" id="ARBA00022842"/>
    </source>
</evidence>
<proteinExistence type="predicted"/>
<dbReference type="Pfam" id="PF03936">
    <property type="entry name" value="Terpene_synth_C"/>
    <property type="match status" value="1"/>
</dbReference>
<keyword evidence="2" id="KW-0479">Metal-binding</keyword>
<comment type="cofactor">
    <cofactor evidence="1">
        <name>Mg(2+)</name>
        <dbReference type="ChEBI" id="CHEBI:18420"/>
    </cofactor>
</comment>
<dbReference type="AlphaFoldDB" id="A0A2I0B0V2"/>
<evidence type="ECO:0000313" key="5">
    <source>
        <dbReference type="EMBL" id="PKA61405.1"/>
    </source>
</evidence>
<keyword evidence="6" id="KW-1185">Reference proteome</keyword>
<dbReference type="PANTHER" id="PTHR31225">
    <property type="entry name" value="OS04G0344100 PROTEIN-RELATED"/>
    <property type="match status" value="1"/>
</dbReference>
<keyword evidence="3" id="KW-0460">Magnesium</keyword>
<dbReference type="STRING" id="1088818.A0A2I0B0V2"/>
<dbReference type="PANTHER" id="PTHR31225:SF252">
    <property type="entry name" value="TERPENE SYNTHASE 12-RELATED"/>
    <property type="match status" value="1"/>
</dbReference>
<organism evidence="5 6">
    <name type="scientific">Apostasia shenzhenica</name>
    <dbReference type="NCBI Taxonomy" id="1088818"/>
    <lineage>
        <taxon>Eukaryota</taxon>
        <taxon>Viridiplantae</taxon>
        <taxon>Streptophyta</taxon>
        <taxon>Embryophyta</taxon>
        <taxon>Tracheophyta</taxon>
        <taxon>Spermatophyta</taxon>
        <taxon>Magnoliopsida</taxon>
        <taxon>Liliopsida</taxon>
        <taxon>Asparagales</taxon>
        <taxon>Orchidaceae</taxon>
        <taxon>Apostasioideae</taxon>
        <taxon>Apostasia</taxon>
    </lineage>
</organism>
<protein>
    <submittedName>
        <fullName evidence="5">Alpha-terpineol synthase, chloroplastic</fullName>
        <ecNumber evidence="5">4.2.3.-</ecNumber>
    </submittedName>
</protein>
<dbReference type="InterPro" id="IPR008949">
    <property type="entry name" value="Isoprenoid_synthase_dom_sf"/>
</dbReference>
<dbReference type="EC" id="4.2.3.-" evidence="5"/>
<dbReference type="InterPro" id="IPR036965">
    <property type="entry name" value="Terpene_synth_N_sf"/>
</dbReference>
<keyword evidence="5" id="KW-0456">Lyase</keyword>
<dbReference type="SUPFAM" id="SSF48576">
    <property type="entry name" value="Terpenoid synthases"/>
    <property type="match status" value="1"/>
</dbReference>
<gene>
    <name evidence="5" type="ORF">AXF42_Ash014322</name>
</gene>